<dbReference type="AlphaFoldDB" id="A0A9N7YMJ4"/>
<dbReference type="Proteomes" id="UP001153269">
    <property type="component" value="Unassembled WGS sequence"/>
</dbReference>
<evidence type="ECO:0000313" key="2">
    <source>
        <dbReference type="EMBL" id="CAB1432587.1"/>
    </source>
</evidence>
<name>A0A9N7YMJ4_PLEPL</name>
<reference evidence="2" key="1">
    <citation type="submission" date="2020-03" db="EMBL/GenBank/DDBJ databases">
        <authorList>
            <person name="Weist P."/>
        </authorList>
    </citation>
    <scope>NUCLEOTIDE SEQUENCE</scope>
</reference>
<evidence type="ECO:0000256" key="1">
    <source>
        <dbReference type="SAM" id="MobiDB-lite"/>
    </source>
</evidence>
<keyword evidence="3" id="KW-1185">Reference proteome</keyword>
<evidence type="ECO:0000313" key="3">
    <source>
        <dbReference type="Proteomes" id="UP001153269"/>
    </source>
</evidence>
<protein>
    <submittedName>
        <fullName evidence="2">Uncharacterized protein</fullName>
    </submittedName>
</protein>
<dbReference type="EMBL" id="CADEAL010001452">
    <property type="protein sequence ID" value="CAB1432587.1"/>
    <property type="molecule type" value="Genomic_DNA"/>
</dbReference>
<accession>A0A9N7YMJ4</accession>
<sequence length="124" mass="13782">MEDCVDQCFSSRRELLGGREKRHQKHQHFIHLVHGPNTIPGPTSRPSNSKPRLTRPSTTTGIRRPPSTRNTNQATGQDTRTSPCWTTASTPPQLQPGYSGTSPQPNTLDQGDLLLRYQGKSPLQ</sequence>
<gene>
    <name evidence="2" type="ORF">PLEPLA_LOCUS20669</name>
</gene>
<proteinExistence type="predicted"/>
<organism evidence="2 3">
    <name type="scientific">Pleuronectes platessa</name>
    <name type="common">European plaice</name>
    <dbReference type="NCBI Taxonomy" id="8262"/>
    <lineage>
        <taxon>Eukaryota</taxon>
        <taxon>Metazoa</taxon>
        <taxon>Chordata</taxon>
        <taxon>Craniata</taxon>
        <taxon>Vertebrata</taxon>
        <taxon>Euteleostomi</taxon>
        <taxon>Actinopterygii</taxon>
        <taxon>Neopterygii</taxon>
        <taxon>Teleostei</taxon>
        <taxon>Neoteleostei</taxon>
        <taxon>Acanthomorphata</taxon>
        <taxon>Carangaria</taxon>
        <taxon>Pleuronectiformes</taxon>
        <taxon>Pleuronectoidei</taxon>
        <taxon>Pleuronectidae</taxon>
        <taxon>Pleuronectes</taxon>
    </lineage>
</organism>
<comment type="caution">
    <text evidence="2">The sequence shown here is derived from an EMBL/GenBank/DDBJ whole genome shotgun (WGS) entry which is preliminary data.</text>
</comment>
<feature type="region of interest" description="Disordered" evidence="1">
    <location>
        <begin position="18"/>
        <end position="124"/>
    </location>
</feature>
<feature type="compositionally biased region" description="Polar residues" evidence="1">
    <location>
        <begin position="40"/>
        <end position="109"/>
    </location>
</feature>
<feature type="compositionally biased region" description="Basic residues" evidence="1">
    <location>
        <begin position="20"/>
        <end position="31"/>
    </location>
</feature>